<evidence type="ECO:0000313" key="7">
    <source>
        <dbReference type="EMBL" id="SMB95852.1"/>
    </source>
</evidence>
<sequence length="120" mass="12779">MGMTGFIGRAMLASVFIKSGLDHLQNPEPIVRAARGAEIPQPELAVKINSGVMVGAGTLLALGLAPRLTTTALAVGLVPTTVIGHPFWDKEGKERQHQQTHFMKNLALFGALLALGSRRK</sequence>
<dbReference type="AlphaFoldDB" id="A0A1W1VR49"/>
<comment type="similarity">
    <text evidence="2">Belongs to the DoxX family.</text>
</comment>
<name>A0A1W1VR49_9DEIO</name>
<dbReference type="Proteomes" id="UP000192582">
    <property type="component" value="Unassembled WGS sequence"/>
</dbReference>
<proteinExistence type="inferred from homology"/>
<dbReference type="PANTHER" id="PTHR33452:SF1">
    <property type="entry name" value="INNER MEMBRANE PROTEIN YPHA-RELATED"/>
    <property type="match status" value="1"/>
</dbReference>
<evidence type="ECO:0000256" key="2">
    <source>
        <dbReference type="ARBA" id="ARBA00006679"/>
    </source>
</evidence>
<accession>A0A1W1VR49</accession>
<dbReference type="GO" id="GO:0005886">
    <property type="term" value="C:plasma membrane"/>
    <property type="evidence" value="ECO:0007669"/>
    <property type="project" value="UniProtKB-SubCell"/>
</dbReference>
<dbReference type="Pfam" id="PF07681">
    <property type="entry name" value="DoxX"/>
    <property type="match status" value="1"/>
</dbReference>
<evidence type="ECO:0000256" key="3">
    <source>
        <dbReference type="ARBA" id="ARBA00022475"/>
    </source>
</evidence>
<dbReference type="InterPro" id="IPR032808">
    <property type="entry name" value="DoxX"/>
</dbReference>
<keyword evidence="5" id="KW-1133">Transmembrane helix</keyword>
<evidence type="ECO:0000313" key="8">
    <source>
        <dbReference type="Proteomes" id="UP000192582"/>
    </source>
</evidence>
<reference evidence="7 8" key="1">
    <citation type="submission" date="2017-04" db="EMBL/GenBank/DDBJ databases">
        <authorList>
            <person name="Afonso C.L."/>
            <person name="Miller P.J."/>
            <person name="Scott M.A."/>
            <person name="Spackman E."/>
            <person name="Goraichik I."/>
            <person name="Dimitrov K.M."/>
            <person name="Suarez D.L."/>
            <person name="Swayne D.E."/>
        </authorList>
    </citation>
    <scope>NUCLEOTIDE SEQUENCE [LARGE SCALE GENOMIC DNA]</scope>
    <source>
        <strain evidence="7 8">KR-140</strain>
    </source>
</reference>
<evidence type="ECO:0000256" key="4">
    <source>
        <dbReference type="ARBA" id="ARBA00022692"/>
    </source>
</evidence>
<comment type="subcellular location">
    <subcellularLocation>
        <location evidence="1">Cell membrane</location>
        <topology evidence="1">Multi-pass membrane protein</topology>
    </subcellularLocation>
</comment>
<dbReference type="InterPro" id="IPR051907">
    <property type="entry name" value="DoxX-like_oxidoreductase"/>
</dbReference>
<protein>
    <submittedName>
        <fullName evidence="7">Uncharacterized membrane protein YphA, DoxX/SURF4 family</fullName>
    </submittedName>
</protein>
<dbReference type="PANTHER" id="PTHR33452">
    <property type="entry name" value="OXIDOREDUCTASE CATD-RELATED"/>
    <property type="match status" value="1"/>
</dbReference>
<dbReference type="EMBL" id="FWWU01000009">
    <property type="protein sequence ID" value="SMB95852.1"/>
    <property type="molecule type" value="Genomic_DNA"/>
</dbReference>
<keyword evidence="3" id="KW-1003">Cell membrane</keyword>
<organism evidence="7 8">
    <name type="scientific">Deinococcus hopiensis KR-140</name>
    <dbReference type="NCBI Taxonomy" id="695939"/>
    <lineage>
        <taxon>Bacteria</taxon>
        <taxon>Thermotogati</taxon>
        <taxon>Deinococcota</taxon>
        <taxon>Deinococci</taxon>
        <taxon>Deinococcales</taxon>
        <taxon>Deinococcaceae</taxon>
        <taxon>Deinococcus</taxon>
    </lineage>
</organism>
<evidence type="ECO:0000256" key="6">
    <source>
        <dbReference type="ARBA" id="ARBA00023136"/>
    </source>
</evidence>
<dbReference type="OrthoDB" id="329282at2"/>
<evidence type="ECO:0000256" key="1">
    <source>
        <dbReference type="ARBA" id="ARBA00004651"/>
    </source>
</evidence>
<keyword evidence="8" id="KW-1185">Reference proteome</keyword>
<keyword evidence="6" id="KW-0472">Membrane</keyword>
<gene>
    <name evidence="7" type="ORF">SAMN00790413_03031</name>
</gene>
<keyword evidence="4" id="KW-0812">Transmembrane</keyword>
<dbReference type="STRING" id="695939.SAMN00790413_03031"/>
<evidence type="ECO:0000256" key="5">
    <source>
        <dbReference type="ARBA" id="ARBA00022989"/>
    </source>
</evidence>